<name>A0A9P5YPE3_9AGAR</name>
<organism evidence="1 2">
    <name type="scientific">Pholiota conissans</name>
    <dbReference type="NCBI Taxonomy" id="109636"/>
    <lineage>
        <taxon>Eukaryota</taxon>
        <taxon>Fungi</taxon>
        <taxon>Dikarya</taxon>
        <taxon>Basidiomycota</taxon>
        <taxon>Agaricomycotina</taxon>
        <taxon>Agaricomycetes</taxon>
        <taxon>Agaricomycetidae</taxon>
        <taxon>Agaricales</taxon>
        <taxon>Agaricineae</taxon>
        <taxon>Strophariaceae</taxon>
        <taxon>Pholiota</taxon>
    </lineage>
</organism>
<dbReference type="Gene3D" id="2.40.70.10">
    <property type="entry name" value="Acid Proteases"/>
    <property type="match status" value="1"/>
</dbReference>
<dbReference type="EMBL" id="MU155553">
    <property type="protein sequence ID" value="KAF9472290.1"/>
    <property type="molecule type" value="Genomic_DNA"/>
</dbReference>
<keyword evidence="2" id="KW-1185">Reference proteome</keyword>
<feature type="non-terminal residue" evidence="1">
    <location>
        <position position="113"/>
    </location>
</feature>
<dbReference type="Pfam" id="PF13650">
    <property type="entry name" value="Asp_protease_2"/>
    <property type="match status" value="1"/>
</dbReference>
<gene>
    <name evidence="1" type="ORF">BDN70DRAFT_818863</name>
</gene>
<comment type="caution">
    <text evidence="1">The sequence shown here is derived from an EMBL/GenBank/DDBJ whole genome shotgun (WGS) entry which is preliminary data.</text>
</comment>
<dbReference type="OrthoDB" id="5596707at2759"/>
<dbReference type="SUPFAM" id="SSF50630">
    <property type="entry name" value="Acid proteases"/>
    <property type="match status" value="1"/>
</dbReference>
<accession>A0A9P5YPE3</accession>
<evidence type="ECO:0000313" key="1">
    <source>
        <dbReference type="EMBL" id="KAF9472290.1"/>
    </source>
</evidence>
<sequence>MEVVVGGKINEMALLDEGSEIVVIRRDLWEETGHGVNKERKMVMETANGGKEAMAGCAEYLKIEVGGIQTYAHAFIVPHAPFRLLLGRPWQRNVRLQRNERPDGGVDVTVHDP</sequence>
<reference evidence="1" key="1">
    <citation type="submission" date="2020-11" db="EMBL/GenBank/DDBJ databases">
        <authorList>
            <consortium name="DOE Joint Genome Institute"/>
            <person name="Ahrendt S."/>
            <person name="Riley R."/>
            <person name="Andreopoulos W."/>
            <person name="Labutti K."/>
            <person name="Pangilinan J."/>
            <person name="Ruiz-Duenas F.J."/>
            <person name="Barrasa J.M."/>
            <person name="Sanchez-Garcia M."/>
            <person name="Camarero S."/>
            <person name="Miyauchi S."/>
            <person name="Serrano A."/>
            <person name="Linde D."/>
            <person name="Babiker R."/>
            <person name="Drula E."/>
            <person name="Ayuso-Fernandez I."/>
            <person name="Pacheco R."/>
            <person name="Padilla G."/>
            <person name="Ferreira P."/>
            <person name="Barriuso J."/>
            <person name="Kellner H."/>
            <person name="Castanera R."/>
            <person name="Alfaro M."/>
            <person name="Ramirez L."/>
            <person name="Pisabarro A.G."/>
            <person name="Kuo A."/>
            <person name="Tritt A."/>
            <person name="Lipzen A."/>
            <person name="He G."/>
            <person name="Yan M."/>
            <person name="Ng V."/>
            <person name="Cullen D."/>
            <person name="Martin F."/>
            <person name="Rosso M.-N."/>
            <person name="Henrissat B."/>
            <person name="Hibbett D."/>
            <person name="Martinez A.T."/>
            <person name="Grigoriev I.V."/>
        </authorList>
    </citation>
    <scope>NUCLEOTIDE SEQUENCE</scope>
    <source>
        <strain evidence="1">CIRM-BRFM 674</strain>
    </source>
</reference>
<proteinExistence type="predicted"/>
<protein>
    <submittedName>
        <fullName evidence="1">Uncharacterized protein</fullName>
    </submittedName>
</protein>
<dbReference type="CDD" id="cd00303">
    <property type="entry name" value="retropepsin_like"/>
    <property type="match status" value="1"/>
</dbReference>
<evidence type="ECO:0000313" key="2">
    <source>
        <dbReference type="Proteomes" id="UP000807469"/>
    </source>
</evidence>
<dbReference type="InterPro" id="IPR021109">
    <property type="entry name" value="Peptidase_aspartic_dom_sf"/>
</dbReference>
<dbReference type="Proteomes" id="UP000807469">
    <property type="component" value="Unassembled WGS sequence"/>
</dbReference>
<dbReference type="AlphaFoldDB" id="A0A9P5YPE3"/>